<dbReference type="EMBL" id="CADCWF010000223">
    <property type="protein sequence ID" value="CAA9568198.1"/>
    <property type="molecule type" value="Genomic_DNA"/>
</dbReference>
<dbReference type="Pfam" id="PF18884">
    <property type="entry name" value="TSP3_bac"/>
    <property type="match status" value="2"/>
</dbReference>
<feature type="compositionally biased region" description="Pro residues" evidence="5">
    <location>
        <begin position="74"/>
        <end position="94"/>
    </location>
</feature>
<dbReference type="AlphaFoldDB" id="A0A6J4V9S8"/>
<feature type="signal peptide" evidence="6">
    <location>
        <begin position="1"/>
        <end position="24"/>
    </location>
</feature>
<organism evidence="7">
    <name type="scientific">uncultured Thermomicrobiales bacterium</name>
    <dbReference type="NCBI Taxonomy" id="1645740"/>
    <lineage>
        <taxon>Bacteria</taxon>
        <taxon>Pseudomonadati</taxon>
        <taxon>Thermomicrobiota</taxon>
        <taxon>Thermomicrobia</taxon>
        <taxon>Thermomicrobiales</taxon>
        <taxon>environmental samples</taxon>
    </lineage>
</organism>
<feature type="compositionally biased region" description="Low complexity" evidence="5">
    <location>
        <begin position="186"/>
        <end position="211"/>
    </location>
</feature>
<reference evidence="7" key="1">
    <citation type="submission" date="2020-02" db="EMBL/GenBank/DDBJ databases">
        <authorList>
            <person name="Meier V. D."/>
        </authorList>
    </citation>
    <scope>NUCLEOTIDE SEQUENCE</scope>
    <source>
        <strain evidence="7">AVDCRST_MAG59</strain>
    </source>
</reference>
<name>A0A6J4V9S8_9BACT</name>
<feature type="region of interest" description="Disordered" evidence="5">
    <location>
        <begin position="72"/>
        <end position="211"/>
    </location>
</feature>
<keyword evidence="4" id="KW-0106">Calcium</keyword>
<sequence length="257" mass="25057">MKRSLAMAFAAVVGLGVAVAPVAAQDQLVITADGASGNVAGSGSRENQDGGTIIFGDITSDGETTIITAAVPAAPAPPPAPEPAPAPAAEPAPAPSEGAPPAAESDRAVPTATDADADNYPDASEAGAGLDAANPDTDADGLADGDEINIYSTDPTIFDTDGDGLGDGEEEFATGTDPTDPSDGNAVASEQAVASSEPTARTPSSTAPASAGCADYADWYAAQNAYEAAGGTAASGAIVESLDPDRDGIACESMMEA</sequence>
<keyword evidence="3 6" id="KW-0732">Signal</keyword>
<gene>
    <name evidence="7" type="ORF">AVDCRST_MAG59-3238</name>
</gene>
<evidence type="ECO:0000256" key="1">
    <source>
        <dbReference type="ARBA" id="ARBA00004613"/>
    </source>
</evidence>
<evidence type="ECO:0000256" key="6">
    <source>
        <dbReference type="SAM" id="SignalP"/>
    </source>
</evidence>
<evidence type="ECO:0008006" key="8">
    <source>
        <dbReference type="Google" id="ProtNLM"/>
    </source>
</evidence>
<feature type="compositionally biased region" description="Acidic residues" evidence="5">
    <location>
        <begin position="160"/>
        <end position="172"/>
    </location>
</feature>
<comment type="subcellular location">
    <subcellularLocation>
        <location evidence="1">Secreted</location>
    </subcellularLocation>
</comment>
<evidence type="ECO:0000256" key="3">
    <source>
        <dbReference type="ARBA" id="ARBA00022729"/>
    </source>
</evidence>
<proteinExistence type="predicted"/>
<evidence type="ECO:0000256" key="2">
    <source>
        <dbReference type="ARBA" id="ARBA00022525"/>
    </source>
</evidence>
<accession>A0A6J4V9S8</accession>
<evidence type="ECO:0000256" key="4">
    <source>
        <dbReference type="ARBA" id="ARBA00022837"/>
    </source>
</evidence>
<protein>
    <recommendedName>
        <fullName evidence="8">Excalibur calcium-binding domain-containing protein</fullName>
    </recommendedName>
</protein>
<dbReference type="InterPro" id="IPR059100">
    <property type="entry name" value="TSP3_bac"/>
</dbReference>
<feature type="chain" id="PRO_5026821843" description="Excalibur calcium-binding domain-containing protein" evidence="6">
    <location>
        <begin position="25"/>
        <end position="257"/>
    </location>
</feature>
<evidence type="ECO:0000256" key="5">
    <source>
        <dbReference type="SAM" id="MobiDB-lite"/>
    </source>
</evidence>
<keyword evidence="2" id="KW-0964">Secreted</keyword>
<feature type="compositionally biased region" description="Acidic residues" evidence="5">
    <location>
        <begin position="137"/>
        <end position="147"/>
    </location>
</feature>
<evidence type="ECO:0000313" key="7">
    <source>
        <dbReference type="EMBL" id="CAA9568198.1"/>
    </source>
</evidence>